<evidence type="ECO:0000313" key="3">
    <source>
        <dbReference type="Proteomes" id="UP000199582"/>
    </source>
</evidence>
<keyword evidence="3" id="KW-1185">Reference proteome</keyword>
<keyword evidence="1" id="KW-0812">Transmembrane</keyword>
<feature type="transmembrane region" description="Helical" evidence="1">
    <location>
        <begin position="24"/>
        <end position="44"/>
    </location>
</feature>
<proteinExistence type="predicted"/>
<protein>
    <submittedName>
        <fullName evidence="2">Uncharacterized protein</fullName>
    </submittedName>
</protein>
<dbReference type="Proteomes" id="UP000199582">
    <property type="component" value="Unassembled WGS sequence"/>
</dbReference>
<accession>A0A1H7VD14</accession>
<evidence type="ECO:0000313" key="2">
    <source>
        <dbReference type="EMBL" id="SEM06748.1"/>
    </source>
</evidence>
<evidence type="ECO:0000256" key="1">
    <source>
        <dbReference type="SAM" id="Phobius"/>
    </source>
</evidence>
<organism evidence="2 3">
    <name type="scientific">Roseovarius azorensis</name>
    <dbReference type="NCBI Taxonomy" id="1287727"/>
    <lineage>
        <taxon>Bacteria</taxon>
        <taxon>Pseudomonadati</taxon>
        <taxon>Pseudomonadota</taxon>
        <taxon>Alphaproteobacteria</taxon>
        <taxon>Rhodobacterales</taxon>
        <taxon>Roseobacteraceae</taxon>
        <taxon>Roseovarius</taxon>
    </lineage>
</organism>
<name>A0A1H7VD14_9RHOB</name>
<dbReference type="EMBL" id="FOAG01000012">
    <property type="protein sequence ID" value="SEM06748.1"/>
    <property type="molecule type" value="Genomic_DNA"/>
</dbReference>
<dbReference type="AlphaFoldDB" id="A0A1H7VD14"/>
<keyword evidence="1" id="KW-0472">Membrane</keyword>
<sequence>MAFERIRPMLHQITAAARRAQDTIVGDAIGALALLVTLVGALYLPGLV</sequence>
<keyword evidence="1" id="KW-1133">Transmembrane helix</keyword>
<reference evidence="2 3" key="1">
    <citation type="submission" date="2016-10" db="EMBL/GenBank/DDBJ databases">
        <authorList>
            <person name="de Groot N.N."/>
        </authorList>
    </citation>
    <scope>NUCLEOTIDE SEQUENCE [LARGE SCALE GENOMIC DNA]</scope>
    <source>
        <strain evidence="2 3">DSM 100674</strain>
    </source>
</reference>
<gene>
    <name evidence="2" type="ORF">SAMN05443999_11236</name>
</gene>
<dbReference type="STRING" id="1287727.SAMN05443999_11236"/>